<dbReference type="Pfam" id="PF14863">
    <property type="entry name" value="Alkyl_sulf_dimr"/>
    <property type="match status" value="1"/>
</dbReference>
<dbReference type="InterPro" id="IPR029229">
    <property type="entry name" value="Alkyl_sulf_C"/>
</dbReference>
<dbReference type="Proteomes" id="UP000722336">
    <property type="component" value="Unassembled WGS sequence"/>
</dbReference>
<dbReference type="InterPro" id="IPR001279">
    <property type="entry name" value="Metallo-B-lactamas"/>
</dbReference>
<evidence type="ECO:0000259" key="3">
    <source>
        <dbReference type="SMART" id="SM00849"/>
    </source>
</evidence>
<dbReference type="InterPro" id="IPR029228">
    <property type="entry name" value="Alkyl_sulf_dimr"/>
</dbReference>
<evidence type="ECO:0000256" key="2">
    <source>
        <dbReference type="SAM" id="SignalP"/>
    </source>
</evidence>
<dbReference type="Pfam" id="PF00753">
    <property type="entry name" value="Lactamase_B"/>
    <property type="match status" value="1"/>
</dbReference>
<evidence type="ECO:0000313" key="5">
    <source>
        <dbReference type="Proteomes" id="UP000722336"/>
    </source>
</evidence>
<dbReference type="PANTHER" id="PTHR43223">
    <property type="entry name" value="ALKYL/ARYL-SULFATASE"/>
    <property type="match status" value="1"/>
</dbReference>
<sequence>MFRAICFSASLLFSTSAAAANPATEATRAANDAVAARLPIADRQDFEDARRGKIAEIEGGIIRDADGNPVWDAASFAFLDGDAAASVNPSLWRQSRLLSEHGLFKVTDGIWQVRGYDLANMTIIRGKTGWIVIDPLLSVETAAAALKLVNDHLGERPVSAIIFTHSHADHFAGVGGLGAASDIPVIAPAGFLEEAISENLLAGPYMRARAAHMFGNTLPRGPRGQVGVGLGQALSSGKTSLRAPTREVAAGAEPFAIDGVTFEFLDAAQTEAPAEFVFFIPEMQALIMSEVTSGTLHNALTLRGAKVRDLLAWSRVIDGALLNFGGRANTVLASHHWPTWGRDNVRTYLQNQRDIYRYIHDQTVRRANRGETLQEIGDALAEPDFAARDFSVRGYYGTMNHNAKAVYQHYFGWWDGVPANYNPHPPEAESKRYVAAMGGADRVLALGAAAHAEGDDRWAARLYNHLVFAGEGGEAAKQGLANSYEQLGYRAESGAWRDYYLSAARELREGPAEQIADVAQAAFLAAVPTDDLFDALAVRYAPEKAPRTEIALQFIFPDRRERLSVEMREAVLIPRLGVDAVTPAATLTMNRSDLDLIIARQATPTALIQQGKLTVEGQPDAILALFGSLDQGGGRIAIVTP</sequence>
<organism evidence="4 5">
    <name type="scientific">Pacificimonas pallii</name>
    <dbReference type="NCBI Taxonomy" id="2827236"/>
    <lineage>
        <taxon>Bacteria</taxon>
        <taxon>Pseudomonadati</taxon>
        <taxon>Pseudomonadota</taxon>
        <taxon>Alphaproteobacteria</taxon>
        <taxon>Sphingomonadales</taxon>
        <taxon>Sphingosinicellaceae</taxon>
        <taxon>Pacificimonas</taxon>
    </lineage>
</organism>
<feature type="chain" id="PRO_5045128897" evidence="2">
    <location>
        <begin position="20"/>
        <end position="641"/>
    </location>
</feature>
<keyword evidence="5" id="KW-1185">Reference proteome</keyword>
<comment type="caution">
    <text evidence="4">The sequence shown here is derived from an EMBL/GenBank/DDBJ whole genome shotgun (WGS) entry which is preliminary data.</text>
</comment>
<dbReference type="InterPro" id="IPR044097">
    <property type="entry name" value="Bds1/SdsA1_MBL-fold"/>
</dbReference>
<feature type="domain" description="Metallo-beta-lactamase" evidence="3">
    <location>
        <begin position="118"/>
        <end position="335"/>
    </location>
</feature>
<evidence type="ECO:0000256" key="1">
    <source>
        <dbReference type="ARBA" id="ARBA00033751"/>
    </source>
</evidence>
<dbReference type="SMART" id="SM00849">
    <property type="entry name" value="Lactamase_B"/>
    <property type="match status" value="1"/>
</dbReference>
<gene>
    <name evidence="4" type="ORF">KCG44_10585</name>
</gene>
<dbReference type="EMBL" id="JAGSPA010000003">
    <property type="protein sequence ID" value="MBV7257228.1"/>
    <property type="molecule type" value="Genomic_DNA"/>
</dbReference>
<name>A0ABS6SFN5_9SPHN</name>
<dbReference type="PANTHER" id="PTHR43223:SF1">
    <property type="entry name" value="ALKYL_ARYL-SULFATASE BDS1"/>
    <property type="match status" value="1"/>
</dbReference>
<dbReference type="Pfam" id="PF14864">
    <property type="entry name" value="Alkyl_sulf_C"/>
    <property type="match status" value="1"/>
</dbReference>
<proteinExistence type="inferred from homology"/>
<dbReference type="RefSeq" id="WP_218446054.1">
    <property type="nucleotide sequence ID" value="NZ_JAGSPA010000003.1"/>
</dbReference>
<comment type="similarity">
    <text evidence="1">Belongs to the metallo-beta-lactamase superfamily. Type III sulfatase family.</text>
</comment>
<dbReference type="InterPro" id="IPR052195">
    <property type="entry name" value="Bact_Alkyl/Aryl-Sulfatase"/>
</dbReference>
<dbReference type="CDD" id="cd07710">
    <property type="entry name" value="arylsulfatase_Sdsa1-like_MBL-fold"/>
    <property type="match status" value="1"/>
</dbReference>
<accession>A0ABS6SFN5</accession>
<feature type="signal peptide" evidence="2">
    <location>
        <begin position="1"/>
        <end position="19"/>
    </location>
</feature>
<evidence type="ECO:0000313" key="4">
    <source>
        <dbReference type="EMBL" id="MBV7257228.1"/>
    </source>
</evidence>
<keyword evidence="2" id="KW-0732">Signal</keyword>
<reference evidence="4 5" key="1">
    <citation type="submission" date="2021-04" db="EMBL/GenBank/DDBJ databases">
        <authorList>
            <person name="Pira H."/>
            <person name="Risdian C."/>
            <person name="Wink J."/>
        </authorList>
    </citation>
    <scope>NUCLEOTIDE SEQUENCE [LARGE SCALE GENOMIC DNA]</scope>
    <source>
        <strain evidence="4 5">WHA3</strain>
    </source>
</reference>
<protein>
    <submittedName>
        <fullName evidence="4">MBL fold metallo-hydrolase</fullName>
    </submittedName>
</protein>